<feature type="compositionally biased region" description="Acidic residues" evidence="1">
    <location>
        <begin position="151"/>
        <end position="163"/>
    </location>
</feature>
<gene>
    <name evidence="3" type="primary">LOC111452704</name>
</gene>
<dbReference type="KEGG" id="cmos:111452704"/>
<feature type="compositionally biased region" description="Low complexity" evidence="1">
    <location>
        <begin position="114"/>
        <end position="131"/>
    </location>
</feature>
<feature type="region of interest" description="Disordered" evidence="1">
    <location>
        <begin position="47"/>
        <end position="91"/>
    </location>
</feature>
<feature type="region of interest" description="Disordered" evidence="1">
    <location>
        <begin position="109"/>
        <end position="171"/>
    </location>
</feature>
<keyword evidence="2" id="KW-1185">Reference proteome</keyword>
<evidence type="ECO:0000256" key="1">
    <source>
        <dbReference type="SAM" id="MobiDB-lite"/>
    </source>
</evidence>
<proteinExistence type="predicted"/>
<name>A0A6J1GBP3_CUCMO</name>
<organism evidence="2 3">
    <name type="scientific">Cucurbita moschata</name>
    <name type="common">Winter crookneck squash</name>
    <name type="synonym">Cucurbita pepo var. moschata</name>
    <dbReference type="NCBI Taxonomy" id="3662"/>
    <lineage>
        <taxon>Eukaryota</taxon>
        <taxon>Viridiplantae</taxon>
        <taxon>Streptophyta</taxon>
        <taxon>Embryophyta</taxon>
        <taxon>Tracheophyta</taxon>
        <taxon>Spermatophyta</taxon>
        <taxon>Magnoliopsida</taxon>
        <taxon>eudicotyledons</taxon>
        <taxon>Gunneridae</taxon>
        <taxon>Pentapetalae</taxon>
        <taxon>rosids</taxon>
        <taxon>fabids</taxon>
        <taxon>Cucurbitales</taxon>
        <taxon>Cucurbitaceae</taxon>
        <taxon>Cucurbiteae</taxon>
        <taxon>Cucurbita</taxon>
    </lineage>
</organism>
<feature type="compositionally biased region" description="Basic and acidic residues" evidence="1">
    <location>
        <begin position="132"/>
        <end position="150"/>
    </location>
</feature>
<accession>A0A6J1GBP3</accession>
<dbReference type="PANTHER" id="PTHR33257:SF46">
    <property type="entry name" value="OVATE FAMILY PROTEIN"/>
    <property type="match status" value="1"/>
</dbReference>
<dbReference type="Pfam" id="PF05097">
    <property type="entry name" value="DUF688"/>
    <property type="match status" value="1"/>
</dbReference>
<dbReference type="AlphaFoldDB" id="A0A6J1GBP3"/>
<dbReference type="PANTHER" id="PTHR33257">
    <property type="entry name" value="OS05G0165500 PROTEIN"/>
    <property type="match status" value="1"/>
</dbReference>
<dbReference type="InterPro" id="IPR007789">
    <property type="entry name" value="DUF688"/>
</dbReference>
<reference evidence="3" key="1">
    <citation type="submission" date="2025-08" db="UniProtKB">
        <authorList>
            <consortium name="RefSeq"/>
        </authorList>
    </citation>
    <scope>IDENTIFICATION</scope>
    <source>
        <tissue evidence="3">Young leaves</tissue>
    </source>
</reference>
<sequence>MSTNSGDFGGKFGKMRLKSLKTRDDILTVDEDYHTGVSATVPFIWESEPGTPKANFRDHGSLLSPLTPPPSYFSSPSHTPSKHKYNTNPHPSRANFLTSVFKKLSVNKAPLHPLSPGSSSSSTSSTTLTSSEGERGRSPRRLSFDSRVDENEHEDEEEEEENFDSPVSTLFFGRGGGSSDKGCYCYPKLVKVFSKHCSK</sequence>
<dbReference type="Proteomes" id="UP000504609">
    <property type="component" value="Unplaced"/>
</dbReference>
<evidence type="ECO:0000313" key="3">
    <source>
        <dbReference type="RefSeq" id="XP_022949317.1"/>
    </source>
</evidence>
<evidence type="ECO:0000313" key="2">
    <source>
        <dbReference type="Proteomes" id="UP000504609"/>
    </source>
</evidence>
<protein>
    <submittedName>
        <fullName evidence="3">Uncharacterized protein LOC111452704</fullName>
    </submittedName>
</protein>
<dbReference type="RefSeq" id="XP_022949317.1">
    <property type="nucleotide sequence ID" value="XM_023093549.1"/>
</dbReference>
<dbReference type="GeneID" id="111452704"/>